<evidence type="ECO:0000259" key="6">
    <source>
        <dbReference type="Pfam" id="PF08281"/>
    </source>
</evidence>
<dbReference type="InterPro" id="IPR039425">
    <property type="entry name" value="RNA_pol_sigma-70-like"/>
</dbReference>
<organism evidence="7 8">
    <name type="scientific">Candidatus Andeanibacterium colombiense</name>
    <dbReference type="NCBI Taxonomy" id="3121345"/>
    <lineage>
        <taxon>Bacteria</taxon>
        <taxon>Pseudomonadati</taxon>
        <taxon>Pseudomonadota</taxon>
        <taxon>Alphaproteobacteria</taxon>
        <taxon>Sphingomonadales</taxon>
        <taxon>Sphingomonadaceae</taxon>
        <taxon>Candidatus Andeanibacterium</taxon>
    </lineage>
</organism>
<dbReference type="InterPro" id="IPR036388">
    <property type="entry name" value="WH-like_DNA-bd_sf"/>
</dbReference>
<evidence type="ECO:0000313" key="7">
    <source>
        <dbReference type="EMBL" id="WEK45193.1"/>
    </source>
</evidence>
<reference evidence="7" key="1">
    <citation type="submission" date="2023-03" db="EMBL/GenBank/DDBJ databases">
        <title>Andean soil-derived lignocellulolytic bacterial consortium as a source of novel taxa and putative plastic-active enzymes.</title>
        <authorList>
            <person name="Diaz-Garcia L."/>
            <person name="Chuvochina M."/>
            <person name="Feuerriegel G."/>
            <person name="Bunk B."/>
            <person name="Sproer C."/>
            <person name="Streit W.R."/>
            <person name="Rodriguez L.M."/>
            <person name="Overmann J."/>
            <person name="Jimenez D.J."/>
        </authorList>
    </citation>
    <scope>NUCLEOTIDE SEQUENCE</scope>
    <source>
        <strain evidence="7">MAG 26</strain>
    </source>
</reference>
<keyword evidence="4" id="KW-0804">Transcription</keyword>
<dbReference type="SUPFAM" id="SSF88659">
    <property type="entry name" value="Sigma3 and sigma4 domains of RNA polymerase sigma factors"/>
    <property type="match status" value="1"/>
</dbReference>
<dbReference type="InterPro" id="IPR013249">
    <property type="entry name" value="RNA_pol_sigma70_r4_t2"/>
</dbReference>
<feature type="domain" description="RNA polymerase sigma-70 region 2" evidence="5">
    <location>
        <begin position="36"/>
        <end position="102"/>
    </location>
</feature>
<name>A0AAJ5X258_9SPHN</name>
<dbReference type="PANTHER" id="PTHR43133">
    <property type="entry name" value="RNA POLYMERASE ECF-TYPE SIGMA FACTO"/>
    <property type="match status" value="1"/>
</dbReference>
<dbReference type="InterPro" id="IPR013325">
    <property type="entry name" value="RNA_pol_sigma_r2"/>
</dbReference>
<comment type="similarity">
    <text evidence="1">Belongs to the sigma-70 factor family. ECF subfamily.</text>
</comment>
<dbReference type="InterPro" id="IPR013324">
    <property type="entry name" value="RNA_pol_sigma_r3/r4-like"/>
</dbReference>
<proteinExistence type="inferred from homology"/>
<accession>A0AAJ5X258</accession>
<dbReference type="Gene3D" id="1.10.1740.10">
    <property type="match status" value="1"/>
</dbReference>
<dbReference type="GO" id="GO:0016987">
    <property type="term" value="F:sigma factor activity"/>
    <property type="evidence" value="ECO:0007669"/>
    <property type="project" value="UniProtKB-KW"/>
</dbReference>
<evidence type="ECO:0000256" key="2">
    <source>
        <dbReference type="ARBA" id="ARBA00023015"/>
    </source>
</evidence>
<dbReference type="Gene3D" id="1.10.10.10">
    <property type="entry name" value="Winged helix-like DNA-binding domain superfamily/Winged helix DNA-binding domain"/>
    <property type="match status" value="1"/>
</dbReference>
<dbReference type="Pfam" id="PF04542">
    <property type="entry name" value="Sigma70_r2"/>
    <property type="match status" value="1"/>
</dbReference>
<keyword evidence="2" id="KW-0805">Transcription regulation</keyword>
<dbReference type="InterPro" id="IPR007627">
    <property type="entry name" value="RNA_pol_sigma70_r2"/>
</dbReference>
<feature type="domain" description="RNA polymerase sigma factor 70 region 4 type 2" evidence="6">
    <location>
        <begin position="141"/>
        <end position="183"/>
    </location>
</feature>
<sequence length="198" mass="21618">MGGKAGDPVVSLAQARTARALADGVPEGLAPLYQAYLRLGPALAAFLRRRTGCEHTAQDLLQEVWLRVARASDGAPFEIANPEAFLQRVAGNLALDWLRRNRFRAAFYDTEADPAGVASTAPDAERSYMARRAVDYLRIVVDELPPARRKAFLLCRGEGLTAKEAGLRLGIAEKTVKHQLAAAHAHIRERLVQAGLWP</sequence>
<dbReference type="AlphaFoldDB" id="A0AAJ5X258"/>
<evidence type="ECO:0000259" key="5">
    <source>
        <dbReference type="Pfam" id="PF04542"/>
    </source>
</evidence>
<evidence type="ECO:0000256" key="4">
    <source>
        <dbReference type="ARBA" id="ARBA00023163"/>
    </source>
</evidence>
<evidence type="ECO:0000256" key="1">
    <source>
        <dbReference type="ARBA" id="ARBA00010641"/>
    </source>
</evidence>
<dbReference type="Pfam" id="PF08281">
    <property type="entry name" value="Sigma70_r4_2"/>
    <property type="match status" value="1"/>
</dbReference>
<dbReference type="GO" id="GO:0006352">
    <property type="term" value="P:DNA-templated transcription initiation"/>
    <property type="evidence" value="ECO:0007669"/>
    <property type="project" value="InterPro"/>
</dbReference>
<dbReference type="NCBIfam" id="TIGR02937">
    <property type="entry name" value="sigma70-ECF"/>
    <property type="match status" value="1"/>
</dbReference>
<gene>
    <name evidence="7" type="ORF">P0Y56_09095</name>
</gene>
<keyword evidence="3" id="KW-0731">Sigma factor</keyword>
<dbReference type="SUPFAM" id="SSF88946">
    <property type="entry name" value="Sigma2 domain of RNA polymerase sigma factors"/>
    <property type="match status" value="1"/>
</dbReference>
<evidence type="ECO:0000313" key="8">
    <source>
        <dbReference type="Proteomes" id="UP001218362"/>
    </source>
</evidence>
<evidence type="ECO:0000256" key="3">
    <source>
        <dbReference type="ARBA" id="ARBA00023082"/>
    </source>
</evidence>
<dbReference type="PANTHER" id="PTHR43133:SF63">
    <property type="entry name" value="RNA POLYMERASE SIGMA FACTOR FECI-RELATED"/>
    <property type="match status" value="1"/>
</dbReference>
<protein>
    <submittedName>
        <fullName evidence="7">RNA polymerase sigma factor</fullName>
    </submittedName>
</protein>
<dbReference type="KEGG" id="acob:P0Y56_09095"/>
<dbReference type="InterPro" id="IPR014284">
    <property type="entry name" value="RNA_pol_sigma-70_dom"/>
</dbReference>
<dbReference type="GO" id="GO:0003677">
    <property type="term" value="F:DNA binding"/>
    <property type="evidence" value="ECO:0007669"/>
    <property type="project" value="InterPro"/>
</dbReference>
<dbReference type="EMBL" id="CP119316">
    <property type="protein sequence ID" value="WEK45193.1"/>
    <property type="molecule type" value="Genomic_DNA"/>
</dbReference>
<dbReference type="Proteomes" id="UP001218362">
    <property type="component" value="Chromosome"/>
</dbReference>